<comment type="caution">
    <text evidence="1">The sequence shown here is derived from an EMBL/GenBank/DDBJ whole genome shotgun (WGS) entry which is preliminary data.</text>
</comment>
<evidence type="ECO:0000313" key="1">
    <source>
        <dbReference type="EMBL" id="TKI02481.1"/>
    </source>
</evidence>
<reference evidence="1 2" key="1">
    <citation type="submission" date="2019-04" db="EMBL/GenBank/DDBJ databases">
        <authorList>
            <person name="Li M."/>
            <person name="Gao C."/>
        </authorList>
    </citation>
    <scope>NUCLEOTIDE SEQUENCE [LARGE SCALE GENOMIC DNA]</scope>
    <source>
        <strain evidence="1 2">BGMRC 2031</strain>
    </source>
</reference>
<evidence type="ECO:0000313" key="2">
    <source>
        <dbReference type="Proteomes" id="UP000305202"/>
    </source>
</evidence>
<dbReference type="RefSeq" id="WP_136993001.1">
    <property type="nucleotide sequence ID" value="NZ_SZPQ01000075.1"/>
</dbReference>
<sequence length="60" mass="6676">MPMIDRRAAGGRGQYAAQARRWQSRGEKQISIIFCKALFVHPTLASACLTESHSVLRTDS</sequence>
<proteinExistence type="predicted"/>
<dbReference type="Proteomes" id="UP000305202">
    <property type="component" value="Unassembled WGS sequence"/>
</dbReference>
<dbReference type="EMBL" id="SZPQ01000075">
    <property type="protein sequence ID" value="TKI02481.1"/>
    <property type="molecule type" value="Genomic_DNA"/>
</dbReference>
<gene>
    <name evidence="1" type="ORF">FCN80_24880</name>
</gene>
<keyword evidence="2" id="KW-1185">Reference proteome</keyword>
<organism evidence="1 2">
    <name type="scientific">Martelella alba</name>
    <dbReference type="NCBI Taxonomy" id="2590451"/>
    <lineage>
        <taxon>Bacteria</taxon>
        <taxon>Pseudomonadati</taxon>
        <taxon>Pseudomonadota</taxon>
        <taxon>Alphaproteobacteria</taxon>
        <taxon>Hyphomicrobiales</taxon>
        <taxon>Aurantimonadaceae</taxon>
        <taxon>Martelella</taxon>
    </lineage>
</organism>
<protein>
    <submittedName>
        <fullName evidence="1">Uncharacterized protein</fullName>
    </submittedName>
</protein>
<accession>A0ABY2SDY7</accession>
<name>A0ABY2SDY7_9HYPH</name>